<keyword evidence="11" id="KW-0408">Iron</keyword>
<dbReference type="GO" id="GO:0008392">
    <property type="term" value="F:arachidonate epoxygenase activity"/>
    <property type="evidence" value="ECO:0007669"/>
    <property type="project" value="TreeGrafter"/>
</dbReference>
<comment type="cofactor">
    <cofactor evidence="1">
        <name>heme</name>
        <dbReference type="ChEBI" id="CHEBI:30413"/>
    </cofactor>
</comment>
<evidence type="ECO:0000256" key="11">
    <source>
        <dbReference type="ARBA" id="ARBA00023004"/>
    </source>
</evidence>
<dbReference type="RefSeq" id="XP_012892200.1">
    <property type="nucleotide sequence ID" value="XM_013036746.1"/>
</dbReference>
<dbReference type="GeneID" id="106001756"/>
<keyword evidence="8" id="KW-0256">Endoplasmic reticulum</keyword>
<gene>
    <name evidence="15" type="primary">LOC106001756</name>
</gene>
<keyword evidence="13" id="KW-0472">Membrane</keyword>
<dbReference type="InterPro" id="IPR001128">
    <property type="entry name" value="Cyt_P450"/>
</dbReference>
<dbReference type="Gene3D" id="1.10.630.10">
    <property type="entry name" value="Cytochrome P450"/>
    <property type="match status" value="1"/>
</dbReference>
<evidence type="ECO:0000256" key="10">
    <source>
        <dbReference type="ARBA" id="ARBA00023002"/>
    </source>
</evidence>
<keyword evidence="7" id="KW-0479">Metal-binding</keyword>
<keyword evidence="12" id="KW-0503">Monooxygenase</keyword>
<evidence type="ECO:0000313" key="15">
    <source>
        <dbReference type="RefSeq" id="XP_012892200.1"/>
    </source>
</evidence>
<dbReference type="GO" id="GO:0005506">
    <property type="term" value="F:iron ion binding"/>
    <property type="evidence" value="ECO:0007669"/>
    <property type="project" value="InterPro"/>
</dbReference>
<evidence type="ECO:0000256" key="1">
    <source>
        <dbReference type="ARBA" id="ARBA00001971"/>
    </source>
</evidence>
<dbReference type="PRINTS" id="PR00463">
    <property type="entry name" value="EP450I"/>
</dbReference>
<dbReference type="GO" id="GO:0005789">
    <property type="term" value="C:endoplasmic reticulum membrane"/>
    <property type="evidence" value="ECO:0007669"/>
    <property type="project" value="UniProtKB-SubCell"/>
</dbReference>
<evidence type="ECO:0000256" key="13">
    <source>
        <dbReference type="ARBA" id="ARBA00023136"/>
    </source>
</evidence>
<evidence type="ECO:0000256" key="4">
    <source>
        <dbReference type="ARBA" id="ARBA00010617"/>
    </source>
</evidence>
<reference evidence="15" key="1">
    <citation type="submission" date="2025-08" db="UniProtKB">
        <authorList>
            <consortium name="RefSeq"/>
        </authorList>
    </citation>
    <scope>IDENTIFICATION</scope>
    <source>
        <tissue evidence="15">Kidney</tissue>
    </source>
</reference>
<dbReference type="GO" id="GO:0016712">
    <property type="term" value="F:oxidoreductase activity, acting on paired donors, with incorporation or reduction of molecular oxygen, reduced flavin or flavoprotein as one donor, and incorporation of one atom of oxygen"/>
    <property type="evidence" value="ECO:0007669"/>
    <property type="project" value="UniProtKB-EC"/>
</dbReference>
<dbReference type="AlphaFoldDB" id="A0A1S3GU44"/>
<dbReference type="GO" id="GO:0019373">
    <property type="term" value="P:epoxygenase P450 pathway"/>
    <property type="evidence" value="ECO:0007669"/>
    <property type="project" value="TreeGrafter"/>
</dbReference>
<evidence type="ECO:0000256" key="5">
    <source>
        <dbReference type="ARBA" id="ARBA00012109"/>
    </source>
</evidence>
<evidence type="ECO:0000256" key="12">
    <source>
        <dbReference type="ARBA" id="ARBA00023033"/>
    </source>
</evidence>
<evidence type="ECO:0000256" key="8">
    <source>
        <dbReference type="ARBA" id="ARBA00022824"/>
    </source>
</evidence>
<dbReference type="Pfam" id="PF00067">
    <property type="entry name" value="p450"/>
    <property type="match status" value="1"/>
</dbReference>
<dbReference type="EC" id="1.14.14.1" evidence="5"/>
<comment type="similarity">
    <text evidence="4">Belongs to the cytochrome P450 family.</text>
</comment>
<evidence type="ECO:0000313" key="14">
    <source>
        <dbReference type="Proteomes" id="UP000081671"/>
    </source>
</evidence>
<dbReference type="InParanoid" id="A0A1S3GU44"/>
<dbReference type="GO" id="GO:0020037">
    <property type="term" value="F:heme binding"/>
    <property type="evidence" value="ECO:0007669"/>
    <property type="project" value="InterPro"/>
</dbReference>
<evidence type="ECO:0000256" key="6">
    <source>
        <dbReference type="ARBA" id="ARBA00022617"/>
    </source>
</evidence>
<evidence type="ECO:0000256" key="7">
    <source>
        <dbReference type="ARBA" id="ARBA00022723"/>
    </source>
</evidence>
<dbReference type="Proteomes" id="UP000081671">
    <property type="component" value="Unplaced"/>
</dbReference>
<evidence type="ECO:0000256" key="2">
    <source>
        <dbReference type="ARBA" id="ARBA00004174"/>
    </source>
</evidence>
<keyword evidence="6" id="KW-0349">Heme</keyword>
<sequence>MDLIHVLAEKLHEEIDRVIGPSRAPAVKDRLEMPYMDAVVHEIQRFINLIPSNFPHEVTRDIMFRGYRIPKGTIVIPTLDSLLYDSQEFPEPDKFKPEHFLNENGKFKYSDYFKPFSAGKQGPRVMLSWVTSSTPHFHSLSVLPSLQHGPHPVLPCPGLYVEHDLSMFLSVQRS</sequence>
<dbReference type="SUPFAM" id="SSF48264">
    <property type="entry name" value="Cytochrome P450"/>
    <property type="match status" value="1"/>
</dbReference>
<dbReference type="GO" id="GO:0006805">
    <property type="term" value="P:xenobiotic metabolic process"/>
    <property type="evidence" value="ECO:0007669"/>
    <property type="project" value="TreeGrafter"/>
</dbReference>
<proteinExistence type="inferred from homology"/>
<organism evidence="14 15">
    <name type="scientific">Dipodomys ordii</name>
    <name type="common">Ord's kangaroo rat</name>
    <dbReference type="NCBI Taxonomy" id="10020"/>
    <lineage>
        <taxon>Eukaryota</taxon>
        <taxon>Metazoa</taxon>
        <taxon>Chordata</taxon>
        <taxon>Craniata</taxon>
        <taxon>Vertebrata</taxon>
        <taxon>Euteleostomi</taxon>
        <taxon>Mammalia</taxon>
        <taxon>Eutheria</taxon>
        <taxon>Euarchontoglires</taxon>
        <taxon>Glires</taxon>
        <taxon>Rodentia</taxon>
        <taxon>Castorimorpha</taxon>
        <taxon>Heteromyidae</taxon>
        <taxon>Dipodomyinae</taxon>
        <taxon>Dipodomys</taxon>
    </lineage>
</organism>
<keyword evidence="10" id="KW-0560">Oxidoreductase</keyword>
<dbReference type="InterPro" id="IPR050182">
    <property type="entry name" value="Cytochrome_P450_fam2"/>
</dbReference>
<protein>
    <recommendedName>
        <fullName evidence="5">unspecific monooxygenase</fullName>
        <ecNumber evidence="5">1.14.14.1</ecNumber>
    </recommendedName>
</protein>
<evidence type="ECO:0000256" key="9">
    <source>
        <dbReference type="ARBA" id="ARBA00022848"/>
    </source>
</evidence>
<accession>A0A1S3GU44</accession>
<dbReference type="PANTHER" id="PTHR24300">
    <property type="entry name" value="CYTOCHROME P450 508A4-RELATED"/>
    <property type="match status" value="1"/>
</dbReference>
<evidence type="ECO:0000256" key="3">
    <source>
        <dbReference type="ARBA" id="ARBA00004406"/>
    </source>
</evidence>
<keyword evidence="9" id="KW-0492">Microsome</keyword>
<dbReference type="OrthoDB" id="2789670at2759"/>
<dbReference type="InterPro" id="IPR036396">
    <property type="entry name" value="Cyt_P450_sf"/>
</dbReference>
<dbReference type="KEGG" id="dord:106001756"/>
<dbReference type="InterPro" id="IPR002401">
    <property type="entry name" value="Cyt_P450_E_grp-I"/>
</dbReference>
<dbReference type="PANTHER" id="PTHR24300:SF356">
    <property type="entry name" value="CYTOCHROME P450 2E1"/>
    <property type="match status" value="1"/>
</dbReference>
<keyword evidence="14" id="KW-1185">Reference proteome</keyword>
<name>A0A1S3GU44_DIPOR</name>
<comment type="subcellular location">
    <subcellularLocation>
        <location evidence="3">Endoplasmic reticulum membrane</location>
        <topology evidence="3">Peripheral membrane protein</topology>
    </subcellularLocation>
    <subcellularLocation>
        <location evidence="2">Microsome membrane</location>
        <topology evidence="2">Peripheral membrane protein</topology>
    </subcellularLocation>
</comment>